<keyword evidence="2" id="KW-1185">Reference proteome</keyword>
<dbReference type="Pfam" id="PF09837">
    <property type="entry name" value="DUF2064"/>
    <property type="match status" value="1"/>
</dbReference>
<organism evidence="1 2">
    <name type="scientific">Cryomorpha ignava</name>
    <dbReference type="NCBI Taxonomy" id="101383"/>
    <lineage>
        <taxon>Bacteria</taxon>
        <taxon>Pseudomonadati</taxon>
        <taxon>Bacteroidota</taxon>
        <taxon>Flavobacteriia</taxon>
        <taxon>Flavobacteriales</taxon>
        <taxon>Cryomorphaceae</taxon>
        <taxon>Cryomorpha</taxon>
    </lineage>
</organism>
<name>A0A7K3WTD8_9FLAO</name>
<dbReference type="GO" id="GO:0016740">
    <property type="term" value="F:transferase activity"/>
    <property type="evidence" value="ECO:0007669"/>
    <property type="project" value="UniProtKB-KW"/>
</dbReference>
<dbReference type="InterPro" id="IPR018641">
    <property type="entry name" value="Trfase_1_rSAM/seldom-assoc"/>
</dbReference>
<dbReference type="PANTHER" id="PTHR36529:SF1">
    <property type="entry name" value="GLYCOSYLTRANSFERASE"/>
    <property type="match status" value="1"/>
</dbReference>
<dbReference type="EMBL" id="JAAGVY010000017">
    <property type="protein sequence ID" value="NEN23925.1"/>
    <property type="molecule type" value="Genomic_DNA"/>
</dbReference>
<dbReference type="PANTHER" id="PTHR36529">
    <property type="entry name" value="SLL1095 PROTEIN"/>
    <property type="match status" value="1"/>
</dbReference>
<protein>
    <submittedName>
        <fullName evidence="1">Glycosyltransferase</fullName>
    </submittedName>
</protein>
<proteinExistence type="predicted"/>
<dbReference type="Proteomes" id="UP000486602">
    <property type="component" value="Unassembled WGS sequence"/>
</dbReference>
<dbReference type="SUPFAM" id="SSF53448">
    <property type="entry name" value="Nucleotide-diphospho-sugar transferases"/>
    <property type="match status" value="1"/>
</dbReference>
<dbReference type="RefSeq" id="WP_163285317.1">
    <property type="nucleotide sequence ID" value="NZ_JAAGVY010000017.1"/>
</dbReference>
<keyword evidence="1" id="KW-0808">Transferase</keyword>
<reference evidence="1 2" key="1">
    <citation type="submission" date="2020-02" db="EMBL/GenBank/DDBJ databases">
        <title>Out from the shadows clarifying the taxonomy of the family Cryomorphaceae and related taxa by utilizing the GTDB taxonomic framework.</title>
        <authorList>
            <person name="Bowman J.P."/>
        </authorList>
    </citation>
    <scope>NUCLEOTIDE SEQUENCE [LARGE SCALE GENOMIC DNA]</scope>
    <source>
        <strain evidence="1 2">QSSC 1-22</strain>
    </source>
</reference>
<accession>A0A7K3WTD8</accession>
<gene>
    <name evidence="1" type="ORF">G3O08_10485</name>
</gene>
<dbReference type="AlphaFoldDB" id="A0A7K3WTD8"/>
<dbReference type="Gene3D" id="3.90.550.10">
    <property type="entry name" value="Spore Coat Polysaccharide Biosynthesis Protein SpsA, Chain A"/>
    <property type="match status" value="1"/>
</dbReference>
<sequence>MNHDSLLMIFAKNPELGKVKTRLAKTIGNEQALMIYVKLLEHTHAIADKVFADKAVFYSDKVQEFDILDYYKFPKFLQKGKDLGERMERAFGQAFAQDYDKVVIIGSDCIEISTEIIEDALKALDDNNVVIGPAHDGGYYLLGMDRHYPHLFKNKIWSTEDVFLDTLLDIKKLKLSYSLLPTLSDVDEEKDLGTLRKHLA</sequence>
<dbReference type="NCBIfam" id="TIGR04282">
    <property type="entry name" value="glyco_like_cofC"/>
    <property type="match status" value="1"/>
</dbReference>
<evidence type="ECO:0000313" key="1">
    <source>
        <dbReference type="EMBL" id="NEN23925.1"/>
    </source>
</evidence>
<comment type="caution">
    <text evidence="1">The sequence shown here is derived from an EMBL/GenBank/DDBJ whole genome shotgun (WGS) entry which is preliminary data.</text>
</comment>
<evidence type="ECO:0000313" key="2">
    <source>
        <dbReference type="Proteomes" id="UP000486602"/>
    </source>
</evidence>
<dbReference type="InterPro" id="IPR029044">
    <property type="entry name" value="Nucleotide-diphossugar_trans"/>
</dbReference>